<comment type="caution">
    <text evidence="1">The sequence shown here is derived from an EMBL/GenBank/DDBJ whole genome shotgun (WGS) entry which is preliminary data.</text>
</comment>
<accession>A0A031LUF9</accession>
<evidence type="ECO:0000313" key="2">
    <source>
        <dbReference type="Proteomes" id="UP000024332"/>
    </source>
</evidence>
<protein>
    <recommendedName>
        <fullName evidence="3">DUF424 domain-containing protein</fullName>
    </recommendedName>
</protein>
<gene>
    <name evidence="1" type="ORF">CM19_02460</name>
</gene>
<dbReference type="AlphaFoldDB" id="A0A031LUF9"/>
<name>A0A031LUF9_9CREN</name>
<evidence type="ECO:0008006" key="3">
    <source>
        <dbReference type="Google" id="ProtNLM"/>
    </source>
</evidence>
<dbReference type="Gene3D" id="3.30.1860.10">
    <property type="entry name" value="uncharacterized conserved protein from methanopyrus kandleri domain like"/>
    <property type="match status" value="1"/>
</dbReference>
<dbReference type="InterPro" id="IPR007355">
    <property type="entry name" value="DUF424"/>
</dbReference>
<proteinExistence type="predicted"/>
<sequence length="98" mass="11003">MQVVLNVIRADSNVLVNVCQKDLLGKEFRDERAILTINHEFYGGEEVDLEYAFSLFDEATVVSLVGNGVVDEAIRRGYVHKNGVLEVQGVKFAQIYNL</sequence>
<dbReference type="EMBL" id="JFZT01000017">
    <property type="protein sequence ID" value="EZQ11079.1"/>
    <property type="molecule type" value="Genomic_DNA"/>
</dbReference>
<keyword evidence="2" id="KW-1185">Reference proteome</keyword>
<dbReference type="Proteomes" id="UP000024332">
    <property type="component" value="Unassembled WGS sequence"/>
</dbReference>
<dbReference type="RefSeq" id="WP_048098809.1">
    <property type="nucleotide sequence ID" value="NZ_JFZT01000017.1"/>
</dbReference>
<dbReference type="OrthoDB" id="18015at2157"/>
<evidence type="ECO:0000313" key="1">
    <source>
        <dbReference type="EMBL" id="EZQ11079.1"/>
    </source>
</evidence>
<reference evidence="1 2" key="1">
    <citation type="submission" date="2014-03" db="EMBL/GenBank/DDBJ databases">
        <title>Draft genome sequence of the novel thermoacidophilic archaea Acidianus copahuensis ALE1 strain, isolated from Copahue volcanic area in Neuquen Argentina.</title>
        <authorList>
            <person name="Urbieta M.S."/>
            <person name="Rascovan N."/>
            <person name="Castro C."/>
            <person name="Revale S."/>
            <person name="Giaveno M.A."/>
            <person name="Vazquez M.P."/>
            <person name="Donati E.R."/>
        </authorList>
    </citation>
    <scope>NUCLEOTIDE SEQUENCE [LARGE SCALE GENOMIC DNA]</scope>
    <source>
        <strain evidence="1 2">ALE1</strain>
    </source>
</reference>
<organism evidence="1 2">
    <name type="scientific">Candidatus Acidianus copahuensis</name>
    <dbReference type="NCBI Taxonomy" id="1160895"/>
    <lineage>
        <taxon>Archaea</taxon>
        <taxon>Thermoproteota</taxon>
        <taxon>Thermoprotei</taxon>
        <taxon>Sulfolobales</taxon>
        <taxon>Sulfolobaceae</taxon>
        <taxon>Acidianus</taxon>
    </lineage>
</organism>
<dbReference type="Pfam" id="PF04242">
    <property type="entry name" value="DUF424"/>
    <property type="match status" value="1"/>
</dbReference>
<dbReference type="STRING" id="1160895.CM19_02460"/>